<feature type="transmembrane region" description="Helical" evidence="8">
    <location>
        <begin position="208"/>
        <end position="226"/>
    </location>
</feature>
<sequence length="452" mass="48211">MFDIFKQITDWLWLYPILIILVGGGIIMSVTLRFFQITKFPFIIRETFGKIFKKSSGSGTITPFQAATSALASTIGAANIVGVPLAIATGGPGAIFWMWLIAIFGCALKYSEIILGIKYRVKNEEGEYVGGPMYYLKNGAKMPLLGTLFAFFLMIEIAPSIATQSASIVQTAATININPIVTGIVVIAIVGLVVYGGIKRISKVTEKLVPVMAIAYFLIAVIAILANYKNIPVAFELIFKGAFTPTAAVGGFAGSVIAATIKAGAARGAYSNEAGMGTSTIAHSAAVTDFPARQGLWGIFEIIVDTLGICTITAFLVLTTGIWSTVGSDKAAAMPSMAIQSVLGAKFGGGFLTICMLMFVLSTLIVVIFYGEKQAEYLFGLKASKAARVIYLAFIMVGALCKLDNIVVLLDFTLAGVIGTNMIGVIKLRKEVREESDAFFASQKNEKTQHIS</sequence>
<keyword evidence="8" id="KW-0769">Symport</keyword>
<dbReference type="GO" id="GO:0005283">
    <property type="term" value="F:amino acid:sodium symporter activity"/>
    <property type="evidence" value="ECO:0007669"/>
    <property type="project" value="InterPro"/>
</dbReference>
<dbReference type="RefSeq" id="WP_092726391.1">
    <property type="nucleotide sequence ID" value="NZ_FNGW01000005.1"/>
</dbReference>
<keyword evidence="4 8" id="KW-1003">Cell membrane</keyword>
<name>A0A1G9QPH6_9FIRM</name>
<feature type="transmembrane region" description="Helical" evidence="8">
    <location>
        <begin position="94"/>
        <end position="111"/>
    </location>
</feature>
<dbReference type="GO" id="GO:0005886">
    <property type="term" value="C:plasma membrane"/>
    <property type="evidence" value="ECO:0007669"/>
    <property type="project" value="UniProtKB-SubCell"/>
</dbReference>
<dbReference type="EMBL" id="FNGW01000005">
    <property type="protein sequence ID" value="SDM12487.1"/>
    <property type="molecule type" value="Genomic_DNA"/>
</dbReference>
<feature type="transmembrane region" description="Helical" evidence="8">
    <location>
        <begin position="142"/>
        <end position="163"/>
    </location>
</feature>
<evidence type="ECO:0000256" key="6">
    <source>
        <dbReference type="ARBA" id="ARBA00022989"/>
    </source>
</evidence>
<evidence type="ECO:0000313" key="9">
    <source>
        <dbReference type="EMBL" id="SDM12487.1"/>
    </source>
</evidence>
<dbReference type="Gene3D" id="1.20.1740.10">
    <property type="entry name" value="Amino acid/polyamine transporter I"/>
    <property type="match status" value="1"/>
</dbReference>
<comment type="subcellular location">
    <subcellularLocation>
        <location evidence="1 8">Cell membrane</location>
        <topology evidence="1 8">Multi-pass membrane protein</topology>
    </subcellularLocation>
</comment>
<dbReference type="AlphaFoldDB" id="A0A1G9QPH6"/>
<dbReference type="PANTHER" id="PTHR30330">
    <property type="entry name" value="AGSS FAMILY TRANSPORTER, SODIUM-ALANINE"/>
    <property type="match status" value="1"/>
</dbReference>
<proteinExistence type="inferred from homology"/>
<comment type="similarity">
    <text evidence="2 8">Belongs to the alanine or glycine:cation symporter (AGCS) (TC 2.A.25) family.</text>
</comment>
<dbReference type="InterPro" id="IPR001463">
    <property type="entry name" value="Na/Ala_symport"/>
</dbReference>
<gene>
    <name evidence="9" type="ORF">SAMN04515677_105295</name>
</gene>
<evidence type="ECO:0000256" key="2">
    <source>
        <dbReference type="ARBA" id="ARBA00009261"/>
    </source>
</evidence>
<accession>A0A1G9QPH6</accession>
<keyword evidence="6 8" id="KW-1133">Transmembrane helix</keyword>
<organism evidence="9 10">
    <name type="scientific">Romboutsia lituseburensis DSM 797</name>
    <dbReference type="NCBI Taxonomy" id="1121325"/>
    <lineage>
        <taxon>Bacteria</taxon>
        <taxon>Bacillati</taxon>
        <taxon>Bacillota</taxon>
        <taxon>Clostridia</taxon>
        <taxon>Peptostreptococcales</taxon>
        <taxon>Peptostreptococcaceae</taxon>
        <taxon>Romboutsia</taxon>
    </lineage>
</organism>
<feature type="transmembrane region" description="Helical" evidence="8">
    <location>
        <begin position="302"/>
        <end position="323"/>
    </location>
</feature>
<feature type="transmembrane region" description="Helical" evidence="8">
    <location>
        <begin position="343"/>
        <end position="371"/>
    </location>
</feature>
<dbReference type="PRINTS" id="PR00175">
    <property type="entry name" value="NAALASMPORT"/>
</dbReference>
<evidence type="ECO:0000256" key="4">
    <source>
        <dbReference type="ARBA" id="ARBA00022475"/>
    </source>
</evidence>
<evidence type="ECO:0000256" key="1">
    <source>
        <dbReference type="ARBA" id="ARBA00004651"/>
    </source>
</evidence>
<dbReference type="Pfam" id="PF01235">
    <property type="entry name" value="Na_Ala_symp"/>
    <property type="match status" value="1"/>
</dbReference>
<keyword evidence="10" id="KW-1185">Reference proteome</keyword>
<keyword evidence="7 8" id="KW-0472">Membrane</keyword>
<dbReference type="PANTHER" id="PTHR30330:SF3">
    <property type="entry name" value="TRANSCRIPTIONAL REGULATOR, LRP FAMILY"/>
    <property type="match status" value="1"/>
</dbReference>
<feature type="transmembrane region" description="Helical" evidence="8">
    <location>
        <begin position="175"/>
        <end position="196"/>
    </location>
</feature>
<evidence type="ECO:0000256" key="7">
    <source>
        <dbReference type="ARBA" id="ARBA00023136"/>
    </source>
</evidence>
<feature type="transmembrane region" description="Helical" evidence="8">
    <location>
        <begin position="12"/>
        <end position="35"/>
    </location>
</feature>
<evidence type="ECO:0000256" key="8">
    <source>
        <dbReference type="RuleBase" id="RU363064"/>
    </source>
</evidence>
<keyword evidence="3 8" id="KW-0813">Transport</keyword>
<evidence type="ECO:0000256" key="5">
    <source>
        <dbReference type="ARBA" id="ARBA00022692"/>
    </source>
</evidence>
<dbReference type="Proteomes" id="UP000199068">
    <property type="component" value="Unassembled WGS sequence"/>
</dbReference>
<feature type="transmembrane region" description="Helical" evidence="8">
    <location>
        <begin position="238"/>
        <end position="261"/>
    </location>
</feature>
<keyword evidence="5 8" id="KW-0812">Transmembrane</keyword>
<evidence type="ECO:0000256" key="3">
    <source>
        <dbReference type="ARBA" id="ARBA00022448"/>
    </source>
</evidence>
<dbReference type="NCBIfam" id="TIGR00835">
    <property type="entry name" value="agcS"/>
    <property type="match status" value="1"/>
</dbReference>
<dbReference type="PROSITE" id="PS00873">
    <property type="entry name" value="NA_ALANINE_SYMP"/>
    <property type="match status" value="1"/>
</dbReference>
<feature type="transmembrane region" description="Helical" evidence="8">
    <location>
        <begin position="64"/>
        <end position="88"/>
    </location>
</feature>
<reference evidence="9 10" key="1">
    <citation type="submission" date="2016-10" db="EMBL/GenBank/DDBJ databases">
        <authorList>
            <person name="de Groot N.N."/>
        </authorList>
    </citation>
    <scope>NUCLEOTIDE SEQUENCE [LARGE SCALE GENOMIC DNA]</scope>
    <source>
        <strain evidence="9 10">DSM 797</strain>
    </source>
</reference>
<evidence type="ECO:0000313" key="10">
    <source>
        <dbReference type="Proteomes" id="UP000199068"/>
    </source>
</evidence>
<protein>
    <submittedName>
        <fullName evidence="9">Alanine or glycine:cation symporter, AGCS family</fullName>
    </submittedName>
</protein>
<dbReference type="STRING" id="1121325.SAMN04515677_105295"/>